<keyword evidence="3" id="KW-0645">Protease</keyword>
<dbReference type="Pfam" id="PF00450">
    <property type="entry name" value="Peptidase_S10"/>
    <property type="match status" value="1"/>
</dbReference>
<dbReference type="Proteomes" id="UP001201812">
    <property type="component" value="Unassembled WGS sequence"/>
</dbReference>
<evidence type="ECO:0000313" key="4">
    <source>
        <dbReference type="Proteomes" id="UP001201812"/>
    </source>
</evidence>
<protein>
    <submittedName>
        <fullName evidence="3">Serine carboxypeptidase domain-containing protein</fullName>
    </submittedName>
</protein>
<reference evidence="3" key="1">
    <citation type="submission" date="2022-01" db="EMBL/GenBank/DDBJ databases">
        <title>Genome Sequence Resource for Two Populations of Ditylenchus destructor, the Migratory Endoparasitic Phytonematode.</title>
        <authorList>
            <person name="Zhang H."/>
            <person name="Lin R."/>
            <person name="Xie B."/>
        </authorList>
    </citation>
    <scope>NUCLEOTIDE SEQUENCE</scope>
    <source>
        <strain evidence="3">BazhouSP</strain>
    </source>
</reference>
<proteinExistence type="inferred from homology"/>
<dbReference type="SUPFAM" id="SSF53474">
    <property type="entry name" value="alpha/beta-Hydrolases"/>
    <property type="match status" value="1"/>
</dbReference>
<name>A0AAD4MPB5_9BILA</name>
<keyword evidence="2" id="KW-0812">Transmembrane</keyword>
<organism evidence="3 4">
    <name type="scientific">Ditylenchus destructor</name>
    <dbReference type="NCBI Taxonomy" id="166010"/>
    <lineage>
        <taxon>Eukaryota</taxon>
        <taxon>Metazoa</taxon>
        <taxon>Ecdysozoa</taxon>
        <taxon>Nematoda</taxon>
        <taxon>Chromadorea</taxon>
        <taxon>Rhabditida</taxon>
        <taxon>Tylenchina</taxon>
        <taxon>Tylenchomorpha</taxon>
        <taxon>Sphaerularioidea</taxon>
        <taxon>Anguinidae</taxon>
        <taxon>Anguininae</taxon>
        <taxon>Ditylenchus</taxon>
    </lineage>
</organism>
<dbReference type="Gene3D" id="3.40.50.1820">
    <property type="entry name" value="alpha/beta hydrolase"/>
    <property type="match status" value="1"/>
</dbReference>
<evidence type="ECO:0000256" key="2">
    <source>
        <dbReference type="SAM" id="Phobius"/>
    </source>
</evidence>
<dbReference type="InterPro" id="IPR029058">
    <property type="entry name" value="AB_hydrolase_fold"/>
</dbReference>
<keyword evidence="3" id="KW-0378">Hydrolase</keyword>
<dbReference type="GO" id="GO:0006508">
    <property type="term" value="P:proteolysis"/>
    <property type="evidence" value="ECO:0007669"/>
    <property type="project" value="InterPro"/>
</dbReference>
<feature type="transmembrane region" description="Helical" evidence="2">
    <location>
        <begin position="507"/>
        <end position="528"/>
    </location>
</feature>
<accession>A0AAD4MPB5</accession>
<comment type="caution">
    <text evidence="3">The sequence shown here is derived from an EMBL/GenBank/DDBJ whole genome shotgun (WGS) entry which is preliminary data.</text>
</comment>
<sequence length="529" mass="59640">MRCISSNVITNLPNVAFDVNFKQYSGYLNAGGDGNWKSFYWLLESQSDNSTDDPLLVWFSGGPGTSTVFLAFYEFGPFFVSRDGDGLNENVFAWNKYSNLLIIDAPIGVGFSHDTRNFSNYATDDDITAIQNLNALKDFFQTDHPEYRQREWFIGGVSYGGVYVPTLVERILQSIGTNQFPNTKLQGFALGNPSINQSININTVMLWHAYHGTIGIGKWKEMRSSCCGSAPAEECDFFQHISLTTNSSNKYLGNRGLEAKDECGRLVIDTLNGPQSRDYYQDCYLDESDYATQNYDGGTKQSAYPLNYDSTDNQWGYTCWAPKKIERYLNKIEVQKALNVHGDWIESGSTWKIYNPQMLLDYNPTLYTSNLFKQIFDHLNEFQGKVAKNFRILVYHGDLDTICNFLGGAQYMEKVAEENSFVAGQRVAWKFRNQVAGFSQRYDKTIGVGNRLSIDVLTVKGGLHTAARERPGPCLQMITNFLRGSANYSSSRNFDACPSQRGNLNSAALKIVHIPMLTLFAIFCILLVQ</sequence>
<dbReference type="PRINTS" id="PR00724">
    <property type="entry name" value="CRBOXYPTASEC"/>
</dbReference>
<gene>
    <name evidence="3" type="ORF">DdX_16990</name>
</gene>
<keyword evidence="2" id="KW-1133">Transmembrane helix</keyword>
<dbReference type="InterPro" id="IPR001563">
    <property type="entry name" value="Peptidase_S10"/>
</dbReference>
<keyword evidence="4" id="KW-1185">Reference proteome</keyword>
<dbReference type="PANTHER" id="PTHR11802:SF33">
    <property type="entry name" value="SERINE CARBOXYPEPTIDASE CTSA-3.2"/>
    <property type="match status" value="1"/>
</dbReference>
<evidence type="ECO:0000256" key="1">
    <source>
        <dbReference type="ARBA" id="ARBA00009431"/>
    </source>
</evidence>
<comment type="similarity">
    <text evidence="1">Belongs to the peptidase S10 family.</text>
</comment>
<dbReference type="AlphaFoldDB" id="A0AAD4MPB5"/>
<dbReference type="EMBL" id="JAKKPZ010000161">
    <property type="protein sequence ID" value="KAI1699957.1"/>
    <property type="molecule type" value="Genomic_DNA"/>
</dbReference>
<keyword evidence="2" id="KW-0472">Membrane</keyword>
<keyword evidence="3" id="KW-0121">Carboxypeptidase</keyword>
<dbReference type="PANTHER" id="PTHR11802">
    <property type="entry name" value="SERINE PROTEASE FAMILY S10 SERINE CARBOXYPEPTIDASE"/>
    <property type="match status" value="1"/>
</dbReference>
<evidence type="ECO:0000313" key="3">
    <source>
        <dbReference type="EMBL" id="KAI1699957.1"/>
    </source>
</evidence>
<dbReference type="GO" id="GO:0004185">
    <property type="term" value="F:serine-type carboxypeptidase activity"/>
    <property type="evidence" value="ECO:0007669"/>
    <property type="project" value="InterPro"/>
</dbReference>